<feature type="transmembrane region" description="Helical" evidence="7">
    <location>
        <begin position="389"/>
        <end position="412"/>
    </location>
</feature>
<reference evidence="8 9" key="1">
    <citation type="journal article" date="2021" name="Commun. Biol.">
        <title>The genome of Shorea leprosula (Dipterocarpaceae) highlights the ecological relevance of drought in aseasonal tropical rainforests.</title>
        <authorList>
            <person name="Ng K.K.S."/>
            <person name="Kobayashi M.J."/>
            <person name="Fawcett J.A."/>
            <person name="Hatakeyama M."/>
            <person name="Paape T."/>
            <person name="Ng C.H."/>
            <person name="Ang C.C."/>
            <person name="Tnah L.H."/>
            <person name="Lee C.T."/>
            <person name="Nishiyama T."/>
            <person name="Sese J."/>
            <person name="O'Brien M.J."/>
            <person name="Copetti D."/>
            <person name="Mohd Noor M.I."/>
            <person name="Ong R.C."/>
            <person name="Putra M."/>
            <person name="Sireger I.Z."/>
            <person name="Indrioko S."/>
            <person name="Kosugi Y."/>
            <person name="Izuno A."/>
            <person name="Isagi Y."/>
            <person name="Lee S.L."/>
            <person name="Shimizu K.K."/>
        </authorList>
    </citation>
    <scope>NUCLEOTIDE SEQUENCE [LARGE SCALE GENOMIC DNA]</scope>
    <source>
        <strain evidence="8">214</strain>
    </source>
</reference>
<evidence type="ECO:0000256" key="2">
    <source>
        <dbReference type="ARBA" id="ARBA00005982"/>
    </source>
</evidence>
<dbReference type="InterPro" id="IPR000109">
    <property type="entry name" value="POT_fam"/>
</dbReference>
<protein>
    <submittedName>
        <fullName evidence="8">Uncharacterized protein</fullName>
    </submittedName>
</protein>
<feature type="transmembrane region" description="Helical" evidence="7">
    <location>
        <begin position="26"/>
        <end position="47"/>
    </location>
</feature>
<evidence type="ECO:0000256" key="4">
    <source>
        <dbReference type="ARBA" id="ARBA00022989"/>
    </source>
</evidence>
<feature type="transmembrane region" description="Helical" evidence="7">
    <location>
        <begin position="67"/>
        <end position="87"/>
    </location>
</feature>
<dbReference type="AlphaFoldDB" id="A0AAV5IMN5"/>
<dbReference type="EMBL" id="BPVZ01000016">
    <property type="protein sequence ID" value="GKV01159.1"/>
    <property type="molecule type" value="Genomic_DNA"/>
</dbReference>
<dbReference type="PANTHER" id="PTHR11654">
    <property type="entry name" value="OLIGOPEPTIDE TRANSPORTER-RELATED"/>
    <property type="match status" value="1"/>
</dbReference>
<keyword evidence="3 7" id="KW-0812">Transmembrane</keyword>
<evidence type="ECO:0000313" key="8">
    <source>
        <dbReference type="EMBL" id="GKV01159.1"/>
    </source>
</evidence>
<name>A0AAV5IMN5_9ROSI</name>
<evidence type="ECO:0000256" key="6">
    <source>
        <dbReference type="SAM" id="MobiDB-lite"/>
    </source>
</evidence>
<keyword evidence="5 7" id="KW-0472">Membrane</keyword>
<evidence type="ECO:0000256" key="7">
    <source>
        <dbReference type="SAM" id="Phobius"/>
    </source>
</evidence>
<comment type="caution">
    <text evidence="8">The sequence shown here is derived from an EMBL/GenBank/DDBJ whole genome shotgun (WGS) entry which is preliminary data.</text>
</comment>
<evidence type="ECO:0000313" key="9">
    <source>
        <dbReference type="Proteomes" id="UP001054252"/>
    </source>
</evidence>
<feature type="transmembrane region" description="Helical" evidence="7">
    <location>
        <begin position="472"/>
        <end position="494"/>
    </location>
</feature>
<accession>A0AAV5IMN5</accession>
<comment type="subcellular location">
    <subcellularLocation>
        <location evidence="1">Membrane</location>
        <topology evidence="1">Multi-pass membrane protein</topology>
    </subcellularLocation>
</comment>
<comment type="similarity">
    <text evidence="2">Belongs to the major facilitator superfamily. Proton-dependent oligopeptide transporter (POT/PTR) (TC 2.A.17) family.</text>
</comment>
<feature type="transmembrane region" description="Helical" evidence="7">
    <location>
        <begin position="94"/>
        <end position="113"/>
    </location>
</feature>
<evidence type="ECO:0000256" key="1">
    <source>
        <dbReference type="ARBA" id="ARBA00004141"/>
    </source>
</evidence>
<feature type="transmembrane region" description="Helical" evidence="7">
    <location>
        <begin position="178"/>
        <end position="200"/>
    </location>
</feature>
<dbReference type="Pfam" id="PF00854">
    <property type="entry name" value="PTR2"/>
    <property type="match status" value="2"/>
</dbReference>
<dbReference type="Gene3D" id="1.20.1250.20">
    <property type="entry name" value="MFS general substrate transporter like domains"/>
    <property type="match status" value="1"/>
</dbReference>
<feature type="transmembrane region" description="Helical" evidence="7">
    <location>
        <begin position="349"/>
        <end position="368"/>
    </location>
</feature>
<feature type="transmembrane region" description="Helical" evidence="7">
    <location>
        <begin position="309"/>
        <end position="329"/>
    </location>
</feature>
<feature type="transmembrane region" description="Helical" evidence="7">
    <location>
        <begin position="432"/>
        <end position="452"/>
    </location>
</feature>
<dbReference type="GO" id="GO:0022857">
    <property type="term" value="F:transmembrane transporter activity"/>
    <property type="evidence" value="ECO:0007669"/>
    <property type="project" value="InterPro"/>
</dbReference>
<evidence type="ECO:0000256" key="5">
    <source>
        <dbReference type="ARBA" id="ARBA00023136"/>
    </source>
</evidence>
<dbReference type="GO" id="GO:0016020">
    <property type="term" value="C:membrane"/>
    <property type="evidence" value="ECO:0007669"/>
    <property type="project" value="UniProtKB-SubCell"/>
</dbReference>
<evidence type="ECO:0000256" key="3">
    <source>
        <dbReference type="ARBA" id="ARBA00022692"/>
    </source>
</evidence>
<proteinExistence type="inferred from homology"/>
<feature type="region of interest" description="Disordered" evidence="6">
    <location>
        <begin position="1"/>
        <end position="20"/>
    </location>
</feature>
<organism evidence="8 9">
    <name type="scientific">Rubroshorea leprosula</name>
    <dbReference type="NCBI Taxonomy" id="152421"/>
    <lineage>
        <taxon>Eukaryota</taxon>
        <taxon>Viridiplantae</taxon>
        <taxon>Streptophyta</taxon>
        <taxon>Embryophyta</taxon>
        <taxon>Tracheophyta</taxon>
        <taxon>Spermatophyta</taxon>
        <taxon>Magnoliopsida</taxon>
        <taxon>eudicotyledons</taxon>
        <taxon>Gunneridae</taxon>
        <taxon>Pentapetalae</taxon>
        <taxon>rosids</taxon>
        <taxon>malvids</taxon>
        <taxon>Malvales</taxon>
        <taxon>Dipterocarpaceae</taxon>
        <taxon>Rubroshorea</taxon>
    </lineage>
</organism>
<sequence length="520" mass="56854">MPSMELQPSLDRETGMSRSRGKRGGWITFPFIAATLTGLMLAGWGWLTNLIVYLIKEFNVKSIDATQITNIVSGGINLLPIISAILTDSFLGSFYVVAISSCFSLLGVVLLTLTASNSSLRPPPCETASSLCQAPSRVQFSVLYAAIALASIGLGAMKFTLATMGANQFDTPQYQGFFFNWFFFILYGACVVSTIGIVYVEDSISWVLGFGLCSAAGFVGLAIFLLGTRFYRHDKPQGSPYTGLAHVLVSAIRKRNIPLSSKTEDYCHGIDGTNMILAATPSQSLRFLNRASLKTEGGIQSNGSITKPLRLSGTVVVVVLISTCISLLIFDRFLLPTWQKFTNRVLTPLQWTGLGHVFNVLSMAISALMESRRLKIAHAKHLQQQPGAIVPMSVLWLFTQLVIVGIGETFHFPGQVDLYYQEYPVALRSTPAAMISVVIGTAYYVSTALVGLIRNVTGWLPDNINEGRLDNLYWTLVVLGSLNFSFYLLCSSLYRYRNVENKVDNSVRGATGETETGQEA</sequence>
<keyword evidence="4 7" id="KW-1133">Transmembrane helix</keyword>
<feature type="transmembrane region" description="Helical" evidence="7">
    <location>
        <begin position="206"/>
        <end position="227"/>
    </location>
</feature>
<feature type="transmembrane region" description="Helical" evidence="7">
    <location>
        <begin position="143"/>
        <end position="166"/>
    </location>
</feature>
<dbReference type="SUPFAM" id="SSF103473">
    <property type="entry name" value="MFS general substrate transporter"/>
    <property type="match status" value="1"/>
</dbReference>
<dbReference type="InterPro" id="IPR036259">
    <property type="entry name" value="MFS_trans_sf"/>
</dbReference>
<gene>
    <name evidence="8" type="ORF">SLEP1_g13736</name>
</gene>
<dbReference type="Proteomes" id="UP001054252">
    <property type="component" value="Unassembled WGS sequence"/>
</dbReference>
<keyword evidence="9" id="KW-1185">Reference proteome</keyword>